<dbReference type="EMBL" id="JASCZI010152217">
    <property type="protein sequence ID" value="MED6175684.1"/>
    <property type="molecule type" value="Genomic_DNA"/>
</dbReference>
<proteinExistence type="predicted"/>
<gene>
    <name evidence="1" type="ORF">PIB30_080693</name>
</gene>
<dbReference type="Proteomes" id="UP001341840">
    <property type="component" value="Unassembled WGS sequence"/>
</dbReference>
<sequence length="69" mass="8213">MPLKGLKPFFLPFILFSSKKRRERVEEGWEHYSPPTFNLHNFHTGAPIAVPFMDTRSSFLPLRFYLNKE</sequence>
<accession>A0ABU6VQ87</accession>
<name>A0ABU6VQ87_9FABA</name>
<keyword evidence="2" id="KW-1185">Reference proteome</keyword>
<organism evidence="1 2">
    <name type="scientific">Stylosanthes scabra</name>
    <dbReference type="NCBI Taxonomy" id="79078"/>
    <lineage>
        <taxon>Eukaryota</taxon>
        <taxon>Viridiplantae</taxon>
        <taxon>Streptophyta</taxon>
        <taxon>Embryophyta</taxon>
        <taxon>Tracheophyta</taxon>
        <taxon>Spermatophyta</taxon>
        <taxon>Magnoliopsida</taxon>
        <taxon>eudicotyledons</taxon>
        <taxon>Gunneridae</taxon>
        <taxon>Pentapetalae</taxon>
        <taxon>rosids</taxon>
        <taxon>fabids</taxon>
        <taxon>Fabales</taxon>
        <taxon>Fabaceae</taxon>
        <taxon>Papilionoideae</taxon>
        <taxon>50 kb inversion clade</taxon>
        <taxon>dalbergioids sensu lato</taxon>
        <taxon>Dalbergieae</taxon>
        <taxon>Pterocarpus clade</taxon>
        <taxon>Stylosanthes</taxon>
    </lineage>
</organism>
<evidence type="ECO:0000313" key="2">
    <source>
        <dbReference type="Proteomes" id="UP001341840"/>
    </source>
</evidence>
<reference evidence="1 2" key="1">
    <citation type="journal article" date="2023" name="Plants (Basel)">
        <title>Bridging the Gap: Combining Genomics and Transcriptomics Approaches to Understand Stylosanthes scabra, an Orphan Legume from the Brazilian Caatinga.</title>
        <authorList>
            <person name="Ferreira-Neto J.R.C."/>
            <person name="da Silva M.D."/>
            <person name="Binneck E."/>
            <person name="de Melo N.F."/>
            <person name="da Silva R.H."/>
            <person name="de Melo A.L.T.M."/>
            <person name="Pandolfi V."/>
            <person name="Bustamante F.O."/>
            <person name="Brasileiro-Vidal A.C."/>
            <person name="Benko-Iseppon A.M."/>
        </authorList>
    </citation>
    <scope>NUCLEOTIDE SEQUENCE [LARGE SCALE GENOMIC DNA]</scope>
    <source>
        <tissue evidence="1">Leaves</tissue>
    </source>
</reference>
<evidence type="ECO:0000313" key="1">
    <source>
        <dbReference type="EMBL" id="MED6175684.1"/>
    </source>
</evidence>
<comment type="caution">
    <text evidence="1">The sequence shown here is derived from an EMBL/GenBank/DDBJ whole genome shotgun (WGS) entry which is preliminary data.</text>
</comment>
<protein>
    <submittedName>
        <fullName evidence="1">Uncharacterized protein</fullName>
    </submittedName>
</protein>
<feature type="non-terminal residue" evidence="1">
    <location>
        <position position="69"/>
    </location>
</feature>